<evidence type="ECO:0000313" key="3">
    <source>
        <dbReference type="Proteomes" id="UP000001058"/>
    </source>
</evidence>
<evidence type="ECO:0000256" key="1">
    <source>
        <dbReference type="SAM" id="MobiDB-lite"/>
    </source>
</evidence>
<protein>
    <submittedName>
        <fullName evidence="2">Uncharacterized protein</fullName>
    </submittedName>
</protein>
<gene>
    <name evidence="2" type="ORF">VOLCADRAFT_106733</name>
</gene>
<feature type="region of interest" description="Disordered" evidence="1">
    <location>
        <begin position="205"/>
        <end position="228"/>
    </location>
</feature>
<dbReference type="KEGG" id="vcn:VOLCADRAFT_106733"/>
<feature type="compositionally biased region" description="Basic residues" evidence="1">
    <location>
        <begin position="1"/>
        <end position="19"/>
    </location>
</feature>
<dbReference type="RefSeq" id="XP_002955265.1">
    <property type="nucleotide sequence ID" value="XM_002955219.1"/>
</dbReference>
<dbReference type="PROSITE" id="PS50096">
    <property type="entry name" value="IQ"/>
    <property type="match status" value="2"/>
</dbReference>
<dbReference type="InParanoid" id="D8U9D2"/>
<feature type="compositionally biased region" description="Gly residues" evidence="1">
    <location>
        <begin position="498"/>
        <end position="508"/>
    </location>
</feature>
<organism evidence="3">
    <name type="scientific">Volvox carteri f. nagariensis</name>
    <dbReference type="NCBI Taxonomy" id="3068"/>
    <lineage>
        <taxon>Eukaryota</taxon>
        <taxon>Viridiplantae</taxon>
        <taxon>Chlorophyta</taxon>
        <taxon>core chlorophytes</taxon>
        <taxon>Chlorophyceae</taxon>
        <taxon>CS clade</taxon>
        <taxon>Chlamydomonadales</taxon>
        <taxon>Volvocaceae</taxon>
        <taxon>Volvox</taxon>
    </lineage>
</organism>
<evidence type="ECO:0000313" key="2">
    <source>
        <dbReference type="EMBL" id="EFJ43565.1"/>
    </source>
</evidence>
<sequence length="516" mass="54328">MRRARPKAPRIRVIKRKPKPSNVKPNQIYDEDVLRWRRMFTDEEAIVAARLAGPGLPGLATCPSPPAISPEAATNTLQYVNTLQEEGRHAIFKHCGMVARNERTLLEGQERLKYVQAQVMAMKARLPPQPPPRPRNPSERGPDVTAVPIPQPTCWASCCGLFPLPPPPPPSPPPPALPRQLIIQLPNPSYFEEAARREMAVRRVLAEQQQQQQQPEAAATTVSSNGGAAVSAAPGLTAVGHVSQSVGGASEALPPPAVAPAAAAVNEASGQMDVVQAAQLPGQLDMLAAGGQPAALPPPLLPPPAALPPPPAAPLAPLLGKAPGGPQSLLRPLAQLPPLARPAGIGGGGNGGGAGSAAHRASVLPALRAPLSDAASEGAVPPSPNIRTSATAATAAAAVKSSQVASLQEERVGMEPSPTYDLTRYQDPESIKKITRIQAVQRGRMARRQVLGMREQKRQQQQDPESIKKITRIQAVQRGRMARRQVLGMREQMKQLNGGDGGGDGGHQGYAAVARE</sequence>
<name>D8U9D2_VOLCA</name>
<dbReference type="GeneID" id="9616363"/>
<accession>D8U9D2</accession>
<reference evidence="2 3" key="1">
    <citation type="journal article" date="2010" name="Science">
        <title>Genomic analysis of organismal complexity in the multicellular green alga Volvox carteri.</title>
        <authorList>
            <person name="Prochnik S.E."/>
            <person name="Umen J."/>
            <person name="Nedelcu A.M."/>
            <person name="Hallmann A."/>
            <person name="Miller S.M."/>
            <person name="Nishii I."/>
            <person name="Ferris P."/>
            <person name="Kuo A."/>
            <person name="Mitros T."/>
            <person name="Fritz-Laylin L.K."/>
            <person name="Hellsten U."/>
            <person name="Chapman J."/>
            <person name="Simakov O."/>
            <person name="Rensing S.A."/>
            <person name="Terry A."/>
            <person name="Pangilinan J."/>
            <person name="Kapitonov V."/>
            <person name="Jurka J."/>
            <person name="Salamov A."/>
            <person name="Shapiro H."/>
            <person name="Schmutz J."/>
            <person name="Grimwood J."/>
            <person name="Lindquist E."/>
            <person name="Lucas S."/>
            <person name="Grigoriev I.V."/>
            <person name="Schmitt R."/>
            <person name="Kirk D."/>
            <person name="Rokhsar D.S."/>
        </authorList>
    </citation>
    <scope>NUCLEOTIDE SEQUENCE [LARGE SCALE GENOMIC DNA]</scope>
    <source>
        <strain evidence="3">f. Nagariensis / Eve</strain>
    </source>
</reference>
<keyword evidence="3" id="KW-1185">Reference proteome</keyword>
<dbReference type="EMBL" id="GL378371">
    <property type="protein sequence ID" value="EFJ43565.1"/>
    <property type="molecule type" value="Genomic_DNA"/>
</dbReference>
<feature type="region of interest" description="Disordered" evidence="1">
    <location>
        <begin position="124"/>
        <end position="143"/>
    </location>
</feature>
<dbReference type="Proteomes" id="UP000001058">
    <property type="component" value="Unassembled WGS sequence"/>
</dbReference>
<feature type="region of interest" description="Disordered" evidence="1">
    <location>
        <begin position="1"/>
        <end position="22"/>
    </location>
</feature>
<proteinExistence type="predicted"/>
<feature type="region of interest" description="Disordered" evidence="1">
    <location>
        <begin position="492"/>
        <end position="516"/>
    </location>
</feature>
<dbReference type="OrthoDB" id="551030at2759"/>
<dbReference type="STRING" id="3068.D8U9D2"/>
<dbReference type="AlphaFoldDB" id="D8U9D2"/>